<dbReference type="EMBL" id="JAACFV010000007">
    <property type="protein sequence ID" value="KAF7513145.1"/>
    <property type="molecule type" value="Genomic_DNA"/>
</dbReference>
<dbReference type="GO" id="GO:0005524">
    <property type="term" value="F:ATP binding"/>
    <property type="evidence" value="ECO:0007669"/>
    <property type="project" value="InterPro"/>
</dbReference>
<dbReference type="SUPFAM" id="SSF56112">
    <property type="entry name" value="Protein kinase-like (PK-like)"/>
    <property type="match status" value="1"/>
</dbReference>
<evidence type="ECO:0000313" key="3">
    <source>
        <dbReference type="EMBL" id="KAF7513145.1"/>
    </source>
</evidence>
<evidence type="ECO:0000256" key="1">
    <source>
        <dbReference type="SAM" id="MobiDB-lite"/>
    </source>
</evidence>
<sequence length="1116" mass="126605">MDAEKTLFRRRRPGNGNAAKAREPSTNSRYQKSLKSVLRWFDWFLHRNGRATVNETKLQAIAATLSDRYKNKSQDGSISAKSFIVHRDLEETFTRERVDELFKNCRWFKKELVDTYRYDFPCVIATLIQISWNDWDSFGSIFLEHIDERSDKNIPMPTATLEQFLSGTYVQNFHYWQYLHKPHIFEENHYTEQGSKPLHLHENIRLPIIDTSPIFHNITHDVPTEEKDVKYVKIDHSSLRSRGPFQGHSWRSSKSNLNTKPQDLVLKIISDKAAFRREWDFYHNHSSSSDAICFPLAIFWQGDSGYLLMPRADCDLFQFLTADVGNFEVMAEHSTPYAVLLQLQYIAEAIGSIHHQGQRHCDLKPENILIFFKAKRDVISGVGSWKMTDMGLSQEAPRSRNPNVREFSSFPARRGTGAFQAPETHENTKQSVNEKTDMWSLGCIICVCLAFIIGGWLEVDRFATIRQQSSVSESVGISQDWFWAWSNHSKEIVVKSHVLTWLNELPVRWKEASGSTDGDWLQELALLVQDLLNVERDKRSNAEKTIEHIKDVIKLTKGLKRPWKLEPRLMPPSPTGIDHTTEATGSGADLSRLGKRVSFSNTAQNIPNLLSPELRLRRSCFSGDRNVVESRMSADGKIATFINPAQAFFYNVQHLVNSNNQDDPIELKIRSTDEHDDFVFTPKAPDAQFKTVRVALPFVALLSESSNPHRKVFIDLLRYNDEHTRFDVIYHITDKSGQQLDVCDLEKLQLSMEGTLTFLVGNVLYLHRPFAAPDRKEASVALPPGSDLIRYTPRQCAFSQDGSQLSIWVVGKHQRSSKQSHYWRTYHISDPDTKHLHDNFKQATPSPPADRPSSSRAIDATLDATTTSYLYEPFSQQSVYLACDENGRLWLPSNRGPNFLKACENHPIVDRAYMATTHLPRLMLVLAWPAATAADANPEIHLVQGELPPPDAAESQPKLEVIHGWCTLLNKGHSARCGFASFATGTNLNEIGFVASYLDGTLEFYAPREKESRPVGRRQSAMRKPADRKSSLTVSEVPEDASCPPALSPCGRVLLKTLAQSVSLQNDPPSCFRALEEEQRDMGVVRAKRTSPCPSAQRGIAHVHEFGCGRALAHVT</sequence>
<dbReference type="PANTHER" id="PTHR24359">
    <property type="entry name" value="SERINE/THREONINE-PROTEIN KINASE SBK1"/>
    <property type="match status" value="1"/>
</dbReference>
<feature type="region of interest" description="Disordered" evidence="1">
    <location>
        <begin position="564"/>
        <end position="587"/>
    </location>
</feature>
<dbReference type="AlphaFoldDB" id="A0A8H7E971"/>
<dbReference type="Proteomes" id="UP000606974">
    <property type="component" value="Unassembled WGS sequence"/>
</dbReference>
<name>A0A8H7E971_9EURO</name>
<proteinExistence type="predicted"/>
<feature type="region of interest" description="Disordered" evidence="1">
    <location>
        <begin position="834"/>
        <end position="855"/>
    </location>
</feature>
<feature type="domain" description="Protein kinase" evidence="2">
    <location>
        <begin position="158"/>
        <end position="551"/>
    </location>
</feature>
<keyword evidence="4" id="KW-1185">Reference proteome</keyword>
<reference evidence="3" key="1">
    <citation type="submission" date="2020-02" db="EMBL/GenBank/DDBJ databases">
        <authorList>
            <person name="Palmer J.M."/>
        </authorList>
    </citation>
    <scope>NUCLEOTIDE SEQUENCE</scope>
    <source>
        <strain evidence="3">EPUS1.4</strain>
        <tissue evidence="3">Thallus</tissue>
    </source>
</reference>
<organism evidence="3 4">
    <name type="scientific">Endocarpon pusillum</name>
    <dbReference type="NCBI Taxonomy" id="364733"/>
    <lineage>
        <taxon>Eukaryota</taxon>
        <taxon>Fungi</taxon>
        <taxon>Dikarya</taxon>
        <taxon>Ascomycota</taxon>
        <taxon>Pezizomycotina</taxon>
        <taxon>Eurotiomycetes</taxon>
        <taxon>Chaetothyriomycetidae</taxon>
        <taxon>Verrucariales</taxon>
        <taxon>Verrucariaceae</taxon>
        <taxon>Endocarpon</taxon>
    </lineage>
</organism>
<dbReference type="Gene3D" id="1.10.510.10">
    <property type="entry name" value="Transferase(Phosphotransferase) domain 1"/>
    <property type="match status" value="1"/>
</dbReference>
<dbReference type="InterPro" id="IPR011009">
    <property type="entry name" value="Kinase-like_dom_sf"/>
</dbReference>
<dbReference type="OrthoDB" id="5986190at2759"/>
<evidence type="ECO:0000313" key="4">
    <source>
        <dbReference type="Proteomes" id="UP000606974"/>
    </source>
</evidence>
<dbReference type="PANTHER" id="PTHR24359:SF1">
    <property type="entry name" value="INHIBITOR OF NUCLEAR FACTOR KAPPA-B KINASE EPSILON SUBUNIT HOMOLOG 1-RELATED"/>
    <property type="match status" value="1"/>
</dbReference>
<feature type="region of interest" description="Disordered" evidence="1">
    <location>
        <begin position="393"/>
        <end position="431"/>
    </location>
</feature>
<gene>
    <name evidence="3" type="ORF">GJ744_010541</name>
</gene>
<accession>A0A8H7E971</accession>
<protein>
    <recommendedName>
        <fullName evidence="2">Protein kinase domain-containing protein</fullName>
    </recommendedName>
</protein>
<dbReference type="GO" id="GO:0004674">
    <property type="term" value="F:protein serine/threonine kinase activity"/>
    <property type="evidence" value="ECO:0007669"/>
    <property type="project" value="TreeGrafter"/>
</dbReference>
<dbReference type="InterPro" id="IPR000719">
    <property type="entry name" value="Prot_kinase_dom"/>
</dbReference>
<dbReference type="PROSITE" id="PS50011">
    <property type="entry name" value="PROTEIN_KINASE_DOM"/>
    <property type="match status" value="1"/>
</dbReference>
<evidence type="ECO:0000259" key="2">
    <source>
        <dbReference type="PROSITE" id="PS50011"/>
    </source>
</evidence>
<comment type="caution">
    <text evidence="3">The sequence shown here is derived from an EMBL/GenBank/DDBJ whole genome shotgun (WGS) entry which is preliminary data.</text>
</comment>
<dbReference type="Pfam" id="PF00069">
    <property type="entry name" value="Pkinase"/>
    <property type="match status" value="1"/>
</dbReference>
<feature type="region of interest" description="Disordered" evidence="1">
    <location>
        <begin position="1"/>
        <end position="28"/>
    </location>
</feature>
<feature type="region of interest" description="Disordered" evidence="1">
    <location>
        <begin position="1009"/>
        <end position="1040"/>
    </location>
</feature>
<dbReference type="SMART" id="SM00220">
    <property type="entry name" value="S_TKc"/>
    <property type="match status" value="1"/>
</dbReference>